<accession>A0A6G8FII5</accession>
<name>A0A6G8FII5_9MICO</name>
<gene>
    <name evidence="2" type="ORF">G7067_06245</name>
</gene>
<dbReference type="KEGG" id="lins:G7067_06245"/>
<evidence type="ECO:0008006" key="4">
    <source>
        <dbReference type="Google" id="ProtNLM"/>
    </source>
</evidence>
<evidence type="ECO:0000313" key="2">
    <source>
        <dbReference type="EMBL" id="QIM16113.1"/>
    </source>
</evidence>
<dbReference type="EMBL" id="CP049934">
    <property type="protein sequence ID" value="QIM16113.1"/>
    <property type="molecule type" value="Genomic_DNA"/>
</dbReference>
<sequence>MVKRWLGMLCAFGLLLGLTGCASQQVDLVGEWVYENPSGDGAARISIQRDGAFAISGWPNNLQIGGRDKTLRENDLNWEERLSFSGKLDDTEAKLYSVGVDFWASNEEQRFFFLGYPGRECDYVVFQCKEKLYFYLGPQDEGVSTASFFRETE</sequence>
<dbReference type="AlphaFoldDB" id="A0A6G8FII5"/>
<proteinExistence type="predicted"/>
<keyword evidence="1" id="KW-0732">Signal</keyword>
<evidence type="ECO:0000313" key="3">
    <source>
        <dbReference type="Proteomes" id="UP000501387"/>
    </source>
</evidence>
<keyword evidence="3" id="KW-1185">Reference proteome</keyword>
<dbReference type="Proteomes" id="UP000501387">
    <property type="component" value="Chromosome"/>
</dbReference>
<feature type="signal peptide" evidence="1">
    <location>
        <begin position="1"/>
        <end position="22"/>
    </location>
</feature>
<protein>
    <recommendedName>
        <fullName evidence="4">Lipoprotein</fullName>
    </recommendedName>
</protein>
<organism evidence="2 3">
    <name type="scientific">Leucobacter insecticola</name>
    <dbReference type="NCBI Taxonomy" id="2714934"/>
    <lineage>
        <taxon>Bacteria</taxon>
        <taxon>Bacillati</taxon>
        <taxon>Actinomycetota</taxon>
        <taxon>Actinomycetes</taxon>
        <taxon>Micrococcales</taxon>
        <taxon>Microbacteriaceae</taxon>
        <taxon>Leucobacter</taxon>
    </lineage>
</organism>
<dbReference type="RefSeq" id="WP_166322816.1">
    <property type="nucleotide sequence ID" value="NZ_CP049934.1"/>
</dbReference>
<evidence type="ECO:0000256" key="1">
    <source>
        <dbReference type="SAM" id="SignalP"/>
    </source>
</evidence>
<feature type="chain" id="PRO_5038744263" description="Lipoprotein" evidence="1">
    <location>
        <begin position="23"/>
        <end position="153"/>
    </location>
</feature>
<dbReference type="PROSITE" id="PS51257">
    <property type="entry name" value="PROKAR_LIPOPROTEIN"/>
    <property type="match status" value="1"/>
</dbReference>
<reference evidence="2 3" key="1">
    <citation type="submission" date="2020-03" db="EMBL/GenBank/DDBJ databases">
        <title>Leucobacter sp. nov., isolated from beetles.</title>
        <authorList>
            <person name="Hyun D.-W."/>
            <person name="Bae J.-W."/>
        </authorList>
    </citation>
    <scope>NUCLEOTIDE SEQUENCE [LARGE SCALE GENOMIC DNA]</scope>
    <source>
        <strain evidence="2 3">HDW9B</strain>
    </source>
</reference>